<dbReference type="AlphaFoldDB" id="A0A0N4ZI32"/>
<dbReference type="PANTHER" id="PTHR43975:SF2">
    <property type="entry name" value="EG:BACR7A4.14 PROTEIN-RELATED"/>
    <property type="match status" value="1"/>
</dbReference>
<name>A0A0N4ZI32_PARTI</name>
<dbReference type="FunFam" id="3.40.50.720:FF:000084">
    <property type="entry name" value="Short-chain dehydrogenase reductase"/>
    <property type="match status" value="1"/>
</dbReference>
<evidence type="ECO:0000313" key="2">
    <source>
        <dbReference type="WBParaSite" id="PTRK_0000758900.2"/>
    </source>
</evidence>
<dbReference type="SUPFAM" id="SSF51735">
    <property type="entry name" value="NAD(P)-binding Rossmann-fold domains"/>
    <property type="match status" value="1"/>
</dbReference>
<dbReference type="Gene3D" id="3.40.50.720">
    <property type="entry name" value="NAD(P)-binding Rossmann-like Domain"/>
    <property type="match status" value="1"/>
</dbReference>
<organism evidence="1 2">
    <name type="scientific">Parastrongyloides trichosuri</name>
    <name type="common">Possum-specific nematode worm</name>
    <dbReference type="NCBI Taxonomy" id="131310"/>
    <lineage>
        <taxon>Eukaryota</taxon>
        <taxon>Metazoa</taxon>
        <taxon>Ecdysozoa</taxon>
        <taxon>Nematoda</taxon>
        <taxon>Chromadorea</taxon>
        <taxon>Rhabditida</taxon>
        <taxon>Tylenchina</taxon>
        <taxon>Panagrolaimomorpha</taxon>
        <taxon>Strongyloidoidea</taxon>
        <taxon>Strongyloididae</taxon>
        <taxon>Parastrongyloides</taxon>
    </lineage>
</organism>
<dbReference type="PANTHER" id="PTHR43975">
    <property type="entry name" value="ZGC:101858"/>
    <property type="match status" value="1"/>
</dbReference>
<dbReference type="PRINTS" id="PR00080">
    <property type="entry name" value="SDRFAMILY"/>
</dbReference>
<keyword evidence="1" id="KW-1185">Reference proteome</keyword>
<dbReference type="NCBIfam" id="NF005559">
    <property type="entry name" value="PRK07231.1"/>
    <property type="match status" value="1"/>
</dbReference>
<sequence length="279" mass="30125">MKRFQDKVVIVTGGSSGIGKAAALRYLQEGAKVVVVARNQRILHEAVDDFIKAGSKKENILPIECDISDDDAPEKVINKTIDAFGKLDILVNNAGVVGKKGINDEESIELFDHIFKINVRGLVKLSQASLPFLKLTKGNIVNISSIASSVPGTTFLYYRMSKAAVDMFTKSFAGSVSVHGIRVNSVNPGMTATNIFTTMPSVDGKNLSEEEIVKSLDESANLLVPLKRMATPEEVSNVICFVSSDEASYITGSCYVVDGGYKVHETLPNTAIFEKTSTV</sequence>
<protein>
    <submittedName>
        <fullName evidence="2">3-oxoacyl-[acyl-carrier-protein] reductase</fullName>
    </submittedName>
</protein>
<dbReference type="Proteomes" id="UP000038045">
    <property type="component" value="Unplaced"/>
</dbReference>
<dbReference type="InterPro" id="IPR002347">
    <property type="entry name" value="SDR_fam"/>
</dbReference>
<dbReference type="Pfam" id="PF13561">
    <property type="entry name" value="adh_short_C2"/>
    <property type="match status" value="1"/>
</dbReference>
<dbReference type="InterPro" id="IPR036291">
    <property type="entry name" value="NAD(P)-bd_dom_sf"/>
</dbReference>
<accession>A0A0N4ZI32</accession>
<evidence type="ECO:0000313" key="1">
    <source>
        <dbReference type="Proteomes" id="UP000038045"/>
    </source>
</evidence>
<proteinExistence type="predicted"/>
<reference evidence="2" key="1">
    <citation type="submission" date="2017-02" db="UniProtKB">
        <authorList>
            <consortium name="WormBaseParasite"/>
        </authorList>
    </citation>
    <scope>IDENTIFICATION</scope>
</reference>
<dbReference type="STRING" id="131310.A0A0N4ZI32"/>
<dbReference type="WBParaSite" id="PTRK_0000758900.2">
    <property type="protein sequence ID" value="PTRK_0000758900.2"/>
    <property type="gene ID" value="PTRK_0000758900"/>
</dbReference>
<dbReference type="PRINTS" id="PR00081">
    <property type="entry name" value="GDHRDH"/>
</dbReference>